<name>A0A1F7I4A8_9BACT</name>
<dbReference type="AlphaFoldDB" id="A0A1F7I4A8"/>
<organism evidence="4 5">
    <name type="scientific">Candidatus Roizmanbacteria bacterium RIFCSPHIGHO2_12_FULL_42_10</name>
    <dbReference type="NCBI Taxonomy" id="1802053"/>
    <lineage>
        <taxon>Bacteria</taxon>
        <taxon>Candidatus Roizmaniibacteriota</taxon>
    </lineage>
</organism>
<feature type="transmembrane region" description="Helical" evidence="2">
    <location>
        <begin position="7"/>
        <end position="27"/>
    </location>
</feature>
<proteinExistence type="inferred from homology"/>
<dbReference type="EMBL" id="MGAD01000031">
    <property type="protein sequence ID" value="OGK38112.1"/>
    <property type="molecule type" value="Genomic_DNA"/>
</dbReference>
<keyword evidence="2" id="KW-0472">Membrane</keyword>
<dbReference type="GO" id="GO:0005886">
    <property type="term" value="C:plasma membrane"/>
    <property type="evidence" value="ECO:0007669"/>
    <property type="project" value="InterPro"/>
</dbReference>
<dbReference type="SUPFAM" id="SSF117892">
    <property type="entry name" value="Band 7/SPFH domain"/>
    <property type="match status" value="1"/>
</dbReference>
<evidence type="ECO:0000256" key="2">
    <source>
        <dbReference type="SAM" id="Phobius"/>
    </source>
</evidence>
<reference evidence="4 5" key="1">
    <citation type="journal article" date="2016" name="Nat. Commun.">
        <title>Thousands of microbial genomes shed light on interconnected biogeochemical processes in an aquifer system.</title>
        <authorList>
            <person name="Anantharaman K."/>
            <person name="Brown C.T."/>
            <person name="Hug L.A."/>
            <person name="Sharon I."/>
            <person name="Castelle C.J."/>
            <person name="Probst A.J."/>
            <person name="Thomas B.C."/>
            <person name="Singh A."/>
            <person name="Wilkins M.J."/>
            <person name="Karaoz U."/>
            <person name="Brodie E.L."/>
            <person name="Williams K.H."/>
            <person name="Hubbard S.S."/>
            <person name="Banfield J.F."/>
        </authorList>
    </citation>
    <scope>NUCLEOTIDE SEQUENCE [LARGE SCALE GENOMIC DNA]</scope>
</reference>
<dbReference type="SMART" id="SM00244">
    <property type="entry name" value="PHB"/>
    <property type="match status" value="1"/>
</dbReference>
<dbReference type="PANTHER" id="PTHR10264:SF19">
    <property type="entry name" value="AT06885P-RELATED"/>
    <property type="match status" value="1"/>
</dbReference>
<evidence type="ECO:0000259" key="3">
    <source>
        <dbReference type="SMART" id="SM00244"/>
    </source>
</evidence>
<dbReference type="InterPro" id="IPR043202">
    <property type="entry name" value="Band-7_stomatin-like"/>
</dbReference>
<protein>
    <recommendedName>
        <fullName evidence="3">Band 7 domain-containing protein</fullName>
    </recommendedName>
</protein>
<dbReference type="PANTHER" id="PTHR10264">
    <property type="entry name" value="BAND 7 PROTEIN-RELATED"/>
    <property type="match status" value="1"/>
</dbReference>
<comment type="similarity">
    <text evidence="1">Belongs to the band 7/mec-2 family.</text>
</comment>
<evidence type="ECO:0000256" key="1">
    <source>
        <dbReference type="ARBA" id="ARBA00008164"/>
    </source>
</evidence>
<accession>A0A1F7I4A8</accession>
<evidence type="ECO:0000313" key="4">
    <source>
        <dbReference type="EMBL" id="OGK38112.1"/>
    </source>
</evidence>
<gene>
    <name evidence="4" type="ORF">A3F32_00050</name>
</gene>
<keyword evidence="2" id="KW-0812">Transmembrane</keyword>
<sequence>MRNAQGALRFFVTWAVFLGLVYTLKMYEGWDKLFTDNHGAGFLPWDFDIIGIVVVLFKLGLATYAAQTIGGMIYVVMQYERGMVFRNGNFERVANAGIVIMPPWFWGMEMVDVRAMNLVIEVAQIMTKDNVPVKIKAVVFFAVDKARPQDSVLEVEDFAGSIEQVAEAAIKSMGGESTFKQMQAERKALGTALRTEVAEETKGWGAVVQSVLIQDVAIDSEEIRMSLVREAAAQAEALARGHLAEAEVATAESFVKAANL</sequence>
<comment type="caution">
    <text evidence="4">The sequence shown here is derived from an EMBL/GenBank/DDBJ whole genome shotgun (WGS) entry which is preliminary data.</text>
</comment>
<dbReference type="InterPro" id="IPR001972">
    <property type="entry name" value="Stomatin_HflK_fam"/>
</dbReference>
<dbReference type="InterPro" id="IPR001107">
    <property type="entry name" value="Band_7"/>
</dbReference>
<dbReference type="InterPro" id="IPR036013">
    <property type="entry name" value="Band_7/SPFH_dom_sf"/>
</dbReference>
<keyword evidence="2" id="KW-1133">Transmembrane helix</keyword>
<dbReference type="Proteomes" id="UP000178076">
    <property type="component" value="Unassembled WGS sequence"/>
</dbReference>
<feature type="transmembrane region" description="Helical" evidence="2">
    <location>
        <begin position="47"/>
        <end position="76"/>
    </location>
</feature>
<evidence type="ECO:0000313" key="5">
    <source>
        <dbReference type="Proteomes" id="UP000178076"/>
    </source>
</evidence>
<dbReference type="Gene3D" id="3.30.479.30">
    <property type="entry name" value="Band 7 domain"/>
    <property type="match status" value="1"/>
</dbReference>
<dbReference type="PRINTS" id="PR00721">
    <property type="entry name" value="STOMATIN"/>
</dbReference>
<dbReference type="Pfam" id="PF01145">
    <property type="entry name" value="Band_7"/>
    <property type="match status" value="1"/>
</dbReference>
<feature type="non-terminal residue" evidence="4">
    <location>
        <position position="260"/>
    </location>
</feature>
<feature type="domain" description="Band 7" evidence="3">
    <location>
        <begin position="71"/>
        <end position="231"/>
    </location>
</feature>